<feature type="region of interest" description="Disordered" evidence="1">
    <location>
        <begin position="106"/>
        <end position="126"/>
    </location>
</feature>
<name>A0A0C2T5P7_AMAMK</name>
<feature type="domain" description="FIST" evidence="2">
    <location>
        <begin position="162"/>
        <end position="259"/>
    </location>
</feature>
<reference evidence="3 4" key="1">
    <citation type="submission" date="2014-04" db="EMBL/GenBank/DDBJ databases">
        <title>Evolutionary Origins and Diversification of the Mycorrhizal Mutualists.</title>
        <authorList>
            <consortium name="DOE Joint Genome Institute"/>
            <consortium name="Mycorrhizal Genomics Consortium"/>
            <person name="Kohler A."/>
            <person name="Kuo A."/>
            <person name="Nagy L.G."/>
            <person name="Floudas D."/>
            <person name="Copeland A."/>
            <person name="Barry K.W."/>
            <person name="Cichocki N."/>
            <person name="Veneault-Fourrey C."/>
            <person name="LaButti K."/>
            <person name="Lindquist E.A."/>
            <person name="Lipzen A."/>
            <person name="Lundell T."/>
            <person name="Morin E."/>
            <person name="Murat C."/>
            <person name="Riley R."/>
            <person name="Ohm R."/>
            <person name="Sun H."/>
            <person name="Tunlid A."/>
            <person name="Henrissat B."/>
            <person name="Grigoriev I.V."/>
            <person name="Hibbett D.S."/>
            <person name="Martin F."/>
        </authorList>
    </citation>
    <scope>NUCLEOTIDE SEQUENCE [LARGE SCALE GENOMIC DNA]</scope>
    <source>
        <strain evidence="3 4">Koide BX008</strain>
    </source>
</reference>
<evidence type="ECO:0000313" key="3">
    <source>
        <dbReference type="EMBL" id="KIL61884.1"/>
    </source>
</evidence>
<dbReference type="InParanoid" id="A0A0C2T5P7"/>
<evidence type="ECO:0000259" key="2">
    <source>
        <dbReference type="Pfam" id="PF08495"/>
    </source>
</evidence>
<dbReference type="InterPro" id="IPR013702">
    <property type="entry name" value="FIST_domain_N"/>
</dbReference>
<dbReference type="OrthoDB" id="10251508at2759"/>
<dbReference type="EMBL" id="KN818278">
    <property type="protein sequence ID" value="KIL61884.1"/>
    <property type="molecule type" value="Genomic_DNA"/>
</dbReference>
<sequence length="429" mass="46393">MTVLHLSTLISRSTAPILAHISHLSRTFPAHPLLFSVSHNTASHDDLSNIVKKLTTFSQQTIGCLAAPLPGPYSQFTACSMAIFDPDHVVMFRSTVPGIQQAQVGRWRPVGQPRSDSDKNLGQTKQDLPDVRDWEEIWNGNSERAVLPNELQGLSSDDVASIIYLTDRSPEGLSHSLTRFTGASKLGMVASSTPFVTGRPFTLSRNRDIYDSGAVGIVLKNKKLDKVTVKTSFLDLEAISEPMTITQCEGNMVISLDNQNPAQLLLSRIRGSGLSTGLTGIVKDEIQFALGVVENGRLNQVFNITAGDPSRGTIALDTPRSPQQGTLVQFFHRTEQTNDSLARHGLYFTPYMSTKSPLFAPKAFNILSVTDGGAATSQVNVSAPVQETFVLGNQFLAASENGFLSTFGHAGMQGTWTCNLPGSLATVTF</sequence>
<organism evidence="3 4">
    <name type="scientific">Amanita muscaria (strain Koide BX008)</name>
    <dbReference type="NCBI Taxonomy" id="946122"/>
    <lineage>
        <taxon>Eukaryota</taxon>
        <taxon>Fungi</taxon>
        <taxon>Dikarya</taxon>
        <taxon>Basidiomycota</taxon>
        <taxon>Agaricomycotina</taxon>
        <taxon>Agaricomycetes</taxon>
        <taxon>Agaricomycetidae</taxon>
        <taxon>Agaricales</taxon>
        <taxon>Pluteineae</taxon>
        <taxon>Amanitaceae</taxon>
        <taxon>Amanita</taxon>
    </lineage>
</organism>
<dbReference type="HOGENOM" id="CLU_051231_0_0_1"/>
<evidence type="ECO:0000313" key="4">
    <source>
        <dbReference type="Proteomes" id="UP000054549"/>
    </source>
</evidence>
<dbReference type="Pfam" id="PF08495">
    <property type="entry name" value="FIST"/>
    <property type="match status" value="1"/>
</dbReference>
<accession>A0A0C2T5P7</accession>
<gene>
    <name evidence="3" type="ORF">M378DRAFT_13219</name>
</gene>
<proteinExistence type="predicted"/>
<dbReference type="Proteomes" id="UP000054549">
    <property type="component" value="Unassembled WGS sequence"/>
</dbReference>
<keyword evidence="4" id="KW-1185">Reference proteome</keyword>
<evidence type="ECO:0000256" key="1">
    <source>
        <dbReference type="SAM" id="MobiDB-lite"/>
    </source>
</evidence>
<protein>
    <recommendedName>
        <fullName evidence="2">FIST domain-containing protein</fullName>
    </recommendedName>
</protein>
<dbReference type="AlphaFoldDB" id="A0A0C2T5P7"/>